<protein>
    <submittedName>
        <fullName evidence="2">Putative type IV secretion system protein VirB8</fullName>
    </submittedName>
</protein>
<sequence length="220" mass="25977">MKLSMHERDLKDALLQQGRYYEEGLLWHCSKNYYVFIERSWLIIFCALLFSTLCILSFNVYSMLPTKTSVTFIRYTDDIHNEISIPIRLYDLYRKNDDLQTVVEKYLISKYVEAWGKNEQTEGPEDNYVKLNSSHQVYEKFLESRRKEKSIKTHNIKMLDIQIKRSPTGSGKVATAKVRFYRGEEIQEKVIRVAFRATDVLLAHRNIISLELIVSGYEEL</sequence>
<keyword evidence="1" id="KW-0812">Transmembrane</keyword>
<proteinExistence type="predicted"/>
<accession>X5HJB3</accession>
<dbReference type="AlphaFoldDB" id="X5HJB3"/>
<keyword evidence="3" id="KW-1185">Reference proteome</keyword>
<name>X5HJB3_9RICK</name>
<gene>
    <name evidence="2" type="ORF">NHE_0194</name>
</gene>
<keyword evidence="1" id="KW-0472">Membrane</keyword>
<dbReference type="STRING" id="1286528.NHE_0194"/>
<keyword evidence="1" id="KW-1133">Transmembrane helix</keyword>
<dbReference type="Proteomes" id="UP000023755">
    <property type="component" value="Chromosome"/>
</dbReference>
<dbReference type="Gene3D" id="3.10.450.230">
    <property type="entry name" value="VirB8 protein"/>
    <property type="match status" value="1"/>
</dbReference>
<organism evidence="2 3">
    <name type="scientific">Neorickettsia helminthoeca str. Oregon</name>
    <dbReference type="NCBI Taxonomy" id="1286528"/>
    <lineage>
        <taxon>Bacteria</taxon>
        <taxon>Pseudomonadati</taxon>
        <taxon>Pseudomonadota</taxon>
        <taxon>Alphaproteobacteria</taxon>
        <taxon>Rickettsiales</taxon>
        <taxon>Anaplasmataceae</taxon>
        <taxon>Neorickettsia</taxon>
    </lineage>
</organism>
<evidence type="ECO:0000313" key="3">
    <source>
        <dbReference type="Proteomes" id="UP000023755"/>
    </source>
</evidence>
<dbReference type="KEGG" id="nhm:NHE_0194"/>
<feature type="transmembrane region" description="Helical" evidence="1">
    <location>
        <begin position="41"/>
        <end position="64"/>
    </location>
</feature>
<evidence type="ECO:0000256" key="1">
    <source>
        <dbReference type="SAM" id="Phobius"/>
    </source>
</evidence>
<dbReference type="EMBL" id="CP007481">
    <property type="protein sequence ID" value="AHX11159.1"/>
    <property type="molecule type" value="Genomic_DNA"/>
</dbReference>
<reference evidence="2 3" key="1">
    <citation type="submission" date="2014-03" db="EMBL/GenBank/DDBJ databases">
        <title>Sequencing and Comparison of Genomes and Transcriptome Profiles of Human Ehrlichiosis Agents.</title>
        <authorList>
            <person name="Lin M."/>
            <person name="Daugherty S.C."/>
            <person name="Nagaraj S."/>
            <person name="Cheng Z."/>
            <person name="Xiong Q."/>
            <person name="Lin F.-Y."/>
            <person name="Sengamalay N."/>
            <person name="Ott S."/>
            <person name="Godinez A."/>
            <person name="Tallon L.J."/>
            <person name="Sadzewicz L."/>
            <person name="Fraser C.M."/>
            <person name="Dunning Hotopp J.C."/>
            <person name="Rikihisa Y."/>
        </authorList>
    </citation>
    <scope>NUCLEOTIDE SEQUENCE [LARGE SCALE GENOMIC DNA]</scope>
    <source>
        <strain evidence="2 3">Oregon</strain>
    </source>
</reference>
<evidence type="ECO:0000313" key="2">
    <source>
        <dbReference type="EMBL" id="AHX11159.1"/>
    </source>
</evidence>
<dbReference type="HOGENOM" id="CLU_1254828_0_0_5"/>